<protein>
    <submittedName>
        <fullName evidence="1">Uncharacterized protein</fullName>
    </submittedName>
</protein>
<dbReference type="Proteomes" id="UP000250235">
    <property type="component" value="Unassembled WGS sequence"/>
</dbReference>
<reference evidence="1 2" key="1">
    <citation type="journal article" date="2015" name="Proc. Natl. Acad. Sci. U.S.A.">
        <title>The resurrection genome of Boea hygrometrica: A blueprint for survival of dehydration.</title>
        <authorList>
            <person name="Xiao L."/>
            <person name="Yang G."/>
            <person name="Zhang L."/>
            <person name="Yang X."/>
            <person name="Zhao S."/>
            <person name="Ji Z."/>
            <person name="Zhou Q."/>
            <person name="Hu M."/>
            <person name="Wang Y."/>
            <person name="Chen M."/>
            <person name="Xu Y."/>
            <person name="Jin H."/>
            <person name="Xiao X."/>
            <person name="Hu G."/>
            <person name="Bao F."/>
            <person name="Hu Y."/>
            <person name="Wan P."/>
            <person name="Li L."/>
            <person name="Deng X."/>
            <person name="Kuang T."/>
            <person name="Xiang C."/>
            <person name="Zhu J.K."/>
            <person name="Oliver M.J."/>
            <person name="He Y."/>
        </authorList>
    </citation>
    <scope>NUCLEOTIDE SEQUENCE [LARGE SCALE GENOMIC DNA]</scope>
    <source>
        <strain evidence="2">cv. XS01</strain>
    </source>
</reference>
<proteinExistence type="predicted"/>
<evidence type="ECO:0000313" key="2">
    <source>
        <dbReference type="Proteomes" id="UP000250235"/>
    </source>
</evidence>
<accession>A0A2Z7C7K3</accession>
<evidence type="ECO:0000313" key="1">
    <source>
        <dbReference type="EMBL" id="KZV40473.1"/>
    </source>
</evidence>
<gene>
    <name evidence="1" type="ORF">F511_41577</name>
</gene>
<sequence length="53" mass="6118">MTTEKGVGFRLSELMTVDAICARNLTLVSYFNCFEMNISLDLVALKENQRMNW</sequence>
<dbReference type="AlphaFoldDB" id="A0A2Z7C7K3"/>
<organism evidence="1 2">
    <name type="scientific">Dorcoceras hygrometricum</name>
    <dbReference type="NCBI Taxonomy" id="472368"/>
    <lineage>
        <taxon>Eukaryota</taxon>
        <taxon>Viridiplantae</taxon>
        <taxon>Streptophyta</taxon>
        <taxon>Embryophyta</taxon>
        <taxon>Tracheophyta</taxon>
        <taxon>Spermatophyta</taxon>
        <taxon>Magnoliopsida</taxon>
        <taxon>eudicotyledons</taxon>
        <taxon>Gunneridae</taxon>
        <taxon>Pentapetalae</taxon>
        <taxon>asterids</taxon>
        <taxon>lamiids</taxon>
        <taxon>Lamiales</taxon>
        <taxon>Gesneriaceae</taxon>
        <taxon>Didymocarpoideae</taxon>
        <taxon>Trichosporeae</taxon>
        <taxon>Loxocarpinae</taxon>
        <taxon>Dorcoceras</taxon>
    </lineage>
</organism>
<name>A0A2Z7C7K3_9LAMI</name>
<keyword evidence="2" id="KW-1185">Reference proteome</keyword>
<dbReference type="EMBL" id="KQ999972">
    <property type="protein sequence ID" value="KZV40473.1"/>
    <property type="molecule type" value="Genomic_DNA"/>
</dbReference>